<dbReference type="PIRSF" id="PIRSF029958">
    <property type="entry name" value="Necrosis-inducing_protein"/>
    <property type="match status" value="1"/>
</dbReference>
<organism evidence="2 3">
    <name type="scientific">Pythium oligandrum</name>
    <name type="common">Mycoparasitic fungus</name>
    <dbReference type="NCBI Taxonomy" id="41045"/>
    <lineage>
        <taxon>Eukaryota</taxon>
        <taxon>Sar</taxon>
        <taxon>Stramenopiles</taxon>
        <taxon>Oomycota</taxon>
        <taxon>Peronosporomycetes</taxon>
        <taxon>Pythiales</taxon>
        <taxon>Pythiaceae</taxon>
        <taxon>Pythium</taxon>
    </lineage>
</organism>
<keyword evidence="1" id="KW-0732">Signal</keyword>
<protein>
    <recommendedName>
        <fullName evidence="4">Necrosis inducing protein</fullName>
    </recommendedName>
</protein>
<name>A0A8K1FEW6_PYTOL</name>
<sequence length="259" mass="28191">MKWITLLASIALLGRVRGDDFPKLDAAPPKNIDISSITPVLDMDTDSCLPSAAISRTGAQNGGLNPSGSITGGCRRSDFMNYSNTYHRYACISSNGNQYCGHFFAYYFLKDQVLSTVGGGHRHDIEQVGIWTTNGRVTHGGFSAHGAMTNLPANQIPQEGGRLKFVYHKDGVATHAIRFAKTNEAVENPTGAFVVPTLVSWFTMKADSINNAGLRNNLNSFDYGNANMPIKDSNFLNSLNKFRPAEYPAFTQASVDNSQ</sequence>
<dbReference type="PANTHER" id="PTHR33657">
    <property type="entry name" value="DOMAIN PROTEIN, PUTATIVE (AFU_ORTHOLOGUE AFUA_5G00600)-RELATED"/>
    <property type="match status" value="1"/>
</dbReference>
<dbReference type="EMBL" id="SPLM01000111">
    <property type="protein sequence ID" value="TMW58379.1"/>
    <property type="molecule type" value="Genomic_DNA"/>
</dbReference>
<dbReference type="AlphaFoldDB" id="A0A8K1FEW6"/>
<dbReference type="PANTHER" id="PTHR33657:SF6">
    <property type="entry name" value="SECRETED PROTEIN"/>
    <property type="match status" value="1"/>
</dbReference>
<dbReference type="OrthoDB" id="89086at2759"/>
<gene>
    <name evidence="2" type="ORF">Poli38472_009938</name>
</gene>
<dbReference type="Pfam" id="PF05630">
    <property type="entry name" value="NPP1"/>
    <property type="match status" value="1"/>
</dbReference>
<evidence type="ECO:0000313" key="2">
    <source>
        <dbReference type="EMBL" id="TMW58379.1"/>
    </source>
</evidence>
<comment type="caution">
    <text evidence="2">The sequence shown here is derived from an EMBL/GenBank/DDBJ whole genome shotgun (WGS) entry which is preliminary data.</text>
</comment>
<evidence type="ECO:0000256" key="1">
    <source>
        <dbReference type="SAM" id="SignalP"/>
    </source>
</evidence>
<proteinExistence type="predicted"/>
<evidence type="ECO:0000313" key="3">
    <source>
        <dbReference type="Proteomes" id="UP000794436"/>
    </source>
</evidence>
<dbReference type="Proteomes" id="UP000794436">
    <property type="component" value="Unassembled WGS sequence"/>
</dbReference>
<reference evidence="2" key="1">
    <citation type="submission" date="2019-03" db="EMBL/GenBank/DDBJ databases">
        <title>Long read genome sequence of the mycoparasitic Pythium oligandrum ATCC 38472 isolated from sugarbeet rhizosphere.</title>
        <authorList>
            <person name="Gaulin E."/>
        </authorList>
    </citation>
    <scope>NUCLEOTIDE SEQUENCE</scope>
    <source>
        <strain evidence="2">ATCC 38472_TT</strain>
    </source>
</reference>
<dbReference type="InterPro" id="IPR008701">
    <property type="entry name" value="NPP1"/>
</dbReference>
<accession>A0A8K1FEW6</accession>
<keyword evidence="3" id="KW-1185">Reference proteome</keyword>
<feature type="chain" id="PRO_5035430965" description="Necrosis inducing protein" evidence="1">
    <location>
        <begin position="19"/>
        <end position="259"/>
    </location>
</feature>
<evidence type="ECO:0008006" key="4">
    <source>
        <dbReference type="Google" id="ProtNLM"/>
    </source>
</evidence>
<feature type="signal peptide" evidence="1">
    <location>
        <begin position="1"/>
        <end position="18"/>
    </location>
</feature>